<dbReference type="InterPro" id="IPR004839">
    <property type="entry name" value="Aminotransferase_I/II_large"/>
</dbReference>
<dbReference type="RefSeq" id="WP_130967625.1">
    <property type="nucleotide sequence ID" value="NZ_SIXI01000003.1"/>
</dbReference>
<dbReference type="Gene3D" id="3.90.1150.10">
    <property type="entry name" value="Aspartate Aminotransferase, domain 1"/>
    <property type="match status" value="1"/>
</dbReference>
<evidence type="ECO:0000259" key="8">
    <source>
        <dbReference type="PROSITE" id="PS50949"/>
    </source>
</evidence>
<dbReference type="PANTHER" id="PTHR46577">
    <property type="entry name" value="HTH-TYPE TRANSCRIPTIONAL REGULATORY PROTEIN GABR"/>
    <property type="match status" value="1"/>
</dbReference>
<comment type="similarity">
    <text evidence="1">In the C-terminal section; belongs to the class-I pyridoxal-phosphate-dependent aminotransferase family.</text>
</comment>
<dbReference type="Gene3D" id="1.10.10.10">
    <property type="entry name" value="Winged helix-like DNA-binding domain superfamily/Winged helix DNA-binding domain"/>
    <property type="match status" value="1"/>
</dbReference>
<dbReference type="SUPFAM" id="SSF53383">
    <property type="entry name" value="PLP-dependent transferases"/>
    <property type="match status" value="1"/>
</dbReference>
<reference evidence="9 10" key="1">
    <citation type="submission" date="2019-02" db="EMBL/GenBank/DDBJ databases">
        <title>Aquabacterium sp. strain KMB7.</title>
        <authorList>
            <person name="Chen W.-M."/>
        </authorList>
    </citation>
    <scope>NUCLEOTIDE SEQUENCE [LARGE SCALE GENOMIC DNA]</scope>
    <source>
        <strain evidence="9 10">KMB7</strain>
    </source>
</reference>
<evidence type="ECO:0000256" key="4">
    <source>
        <dbReference type="ARBA" id="ARBA00022898"/>
    </source>
</evidence>
<dbReference type="Pfam" id="PF00155">
    <property type="entry name" value="Aminotran_1_2"/>
    <property type="match status" value="1"/>
</dbReference>
<dbReference type="InterPro" id="IPR036390">
    <property type="entry name" value="WH_DNA-bd_sf"/>
</dbReference>
<dbReference type="InterPro" id="IPR015421">
    <property type="entry name" value="PyrdxlP-dep_Trfase_major"/>
</dbReference>
<keyword evidence="5" id="KW-0805">Transcription regulation</keyword>
<dbReference type="FunFam" id="3.40.640.10:FF:000023">
    <property type="entry name" value="Transcriptional regulator, GntR family"/>
    <property type="match status" value="1"/>
</dbReference>
<evidence type="ECO:0000256" key="7">
    <source>
        <dbReference type="ARBA" id="ARBA00023163"/>
    </source>
</evidence>
<protein>
    <submittedName>
        <fullName evidence="9">PLP-dependent aminotransferase family protein</fullName>
    </submittedName>
</protein>
<dbReference type="EMBL" id="SIXI01000003">
    <property type="protein sequence ID" value="TBO31201.1"/>
    <property type="molecule type" value="Genomic_DNA"/>
</dbReference>
<keyword evidence="10" id="KW-1185">Reference proteome</keyword>
<dbReference type="AlphaFoldDB" id="A0A4Q9GY93"/>
<dbReference type="InterPro" id="IPR000524">
    <property type="entry name" value="Tscrpt_reg_HTH_GntR"/>
</dbReference>
<dbReference type="InterPro" id="IPR036388">
    <property type="entry name" value="WH-like_DNA-bd_sf"/>
</dbReference>
<dbReference type="Gene3D" id="3.40.640.10">
    <property type="entry name" value="Type I PLP-dependent aspartate aminotransferase-like (Major domain)"/>
    <property type="match status" value="1"/>
</dbReference>
<evidence type="ECO:0000256" key="2">
    <source>
        <dbReference type="ARBA" id="ARBA00022576"/>
    </source>
</evidence>
<dbReference type="Pfam" id="PF00392">
    <property type="entry name" value="GntR"/>
    <property type="match status" value="1"/>
</dbReference>
<dbReference type="GO" id="GO:0003677">
    <property type="term" value="F:DNA binding"/>
    <property type="evidence" value="ECO:0007669"/>
    <property type="project" value="UniProtKB-KW"/>
</dbReference>
<sequence length="470" mass="51299">MSTLYEQLADALAQRIHEGNLQPGERLPSVRQACAQAQVSPATVFQAYDLLETRGLIEARPRSGFYVRRTPQALRQPALPATARRESTPVAISELVFEVLSSTRDKEVVPLGSAFPSPTLFPLERLARDGARAMRQLAPLALTTELTTGNARLREAVRARCVRHGLRVSAQEPVITNGAMEALNLSLQAVTQPGDVVAVEAPTFYAALQALERLHLRAVEVPTDPQLGVDPDALAEVLQRHHVAACWLMPNFQNPLGALMPHARKQAVMRTLQQAGTPVVEDDVYGELHHGSERPLPLKAFDTEGQVLYCSSFSKCLAPGYRVGWALPGRHSHAVQKLKMMSSLATSVPSQLALAEYLEEGGYDRHLRQLRKTLADSLHQLRTAVLKHFPKGTRVSRPAGGYFLWVQLPDGVDTLALHRQALAQGISTAPGALFSADQRFRSALRLNGGHPHDARVLAAVKVLGRLAGKT</sequence>
<comment type="caution">
    <text evidence="9">The sequence shown here is derived from an EMBL/GenBank/DDBJ whole genome shotgun (WGS) entry which is preliminary data.</text>
</comment>
<dbReference type="PROSITE" id="PS50949">
    <property type="entry name" value="HTH_GNTR"/>
    <property type="match status" value="1"/>
</dbReference>
<keyword evidence="7" id="KW-0804">Transcription</keyword>
<proteinExistence type="inferred from homology"/>
<gene>
    <name evidence="9" type="ORF">EYS42_08095</name>
</gene>
<dbReference type="GO" id="GO:0003700">
    <property type="term" value="F:DNA-binding transcription factor activity"/>
    <property type="evidence" value="ECO:0007669"/>
    <property type="project" value="InterPro"/>
</dbReference>
<dbReference type="InterPro" id="IPR051446">
    <property type="entry name" value="HTH_trans_reg/aminotransferase"/>
</dbReference>
<evidence type="ECO:0000256" key="5">
    <source>
        <dbReference type="ARBA" id="ARBA00023015"/>
    </source>
</evidence>
<dbReference type="CDD" id="cd00609">
    <property type="entry name" value="AAT_like"/>
    <property type="match status" value="1"/>
</dbReference>
<dbReference type="OrthoDB" id="9804020at2"/>
<name>A0A4Q9GY93_9BURK</name>
<keyword evidence="2 9" id="KW-0032">Aminotransferase</keyword>
<dbReference type="GO" id="GO:0030170">
    <property type="term" value="F:pyridoxal phosphate binding"/>
    <property type="evidence" value="ECO:0007669"/>
    <property type="project" value="InterPro"/>
</dbReference>
<dbReference type="InterPro" id="IPR015424">
    <property type="entry name" value="PyrdxlP-dep_Trfase"/>
</dbReference>
<dbReference type="Proteomes" id="UP000292120">
    <property type="component" value="Unassembled WGS sequence"/>
</dbReference>
<evidence type="ECO:0000256" key="6">
    <source>
        <dbReference type="ARBA" id="ARBA00023125"/>
    </source>
</evidence>
<accession>A0A4Q9GY93</accession>
<dbReference type="SUPFAM" id="SSF46785">
    <property type="entry name" value="Winged helix' DNA-binding domain"/>
    <property type="match status" value="1"/>
</dbReference>
<dbReference type="GO" id="GO:0008483">
    <property type="term" value="F:transaminase activity"/>
    <property type="evidence" value="ECO:0007669"/>
    <property type="project" value="UniProtKB-KW"/>
</dbReference>
<dbReference type="SMART" id="SM00345">
    <property type="entry name" value="HTH_GNTR"/>
    <property type="match status" value="1"/>
</dbReference>
<feature type="domain" description="HTH gntR-type" evidence="8">
    <location>
        <begin position="2"/>
        <end position="70"/>
    </location>
</feature>
<evidence type="ECO:0000256" key="1">
    <source>
        <dbReference type="ARBA" id="ARBA00005384"/>
    </source>
</evidence>
<evidence type="ECO:0000313" key="9">
    <source>
        <dbReference type="EMBL" id="TBO31201.1"/>
    </source>
</evidence>
<dbReference type="InterPro" id="IPR015422">
    <property type="entry name" value="PyrdxlP-dep_Trfase_small"/>
</dbReference>
<keyword evidence="3 9" id="KW-0808">Transferase</keyword>
<dbReference type="CDD" id="cd07377">
    <property type="entry name" value="WHTH_GntR"/>
    <property type="match status" value="1"/>
</dbReference>
<evidence type="ECO:0000313" key="10">
    <source>
        <dbReference type="Proteomes" id="UP000292120"/>
    </source>
</evidence>
<keyword evidence="4" id="KW-0663">Pyridoxal phosphate</keyword>
<organism evidence="9 10">
    <name type="scientific">Aquabacterium lacunae</name>
    <dbReference type="NCBI Taxonomy" id="2528630"/>
    <lineage>
        <taxon>Bacteria</taxon>
        <taxon>Pseudomonadati</taxon>
        <taxon>Pseudomonadota</taxon>
        <taxon>Betaproteobacteria</taxon>
        <taxon>Burkholderiales</taxon>
        <taxon>Aquabacterium</taxon>
    </lineage>
</organism>
<dbReference type="PANTHER" id="PTHR46577:SF2">
    <property type="entry name" value="TRANSCRIPTIONAL REGULATORY PROTEIN"/>
    <property type="match status" value="1"/>
</dbReference>
<evidence type="ECO:0000256" key="3">
    <source>
        <dbReference type="ARBA" id="ARBA00022679"/>
    </source>
</evidence>
<keyword evidence="6" id="KW-0238">DNA-binding</keyword>